<sequence>MRKTAKKKGNKERTIIKLFRPIFIIVFCLLIVHVYYLSTIDQLVPQLMKLSAALIMFAKSIPTSILLVFGYTLVIFYAGYIVGKKLKS</sequence>
<keyword evidence="1" id="KW-1133">Transmembrane helix</keyword>
<keyword evidence="3" id="KW-1185">Reference proteome</keyword>
<organism evidence="2 3">
    <name type="scientific">Metabacillus halosaccharovorans</name>
    <dbReference type="NCBI Taxonomy" id="930124"/>
    <lineage>
        <taxon>Bacteria</taxon>
        <taxon>Bacillati</taxon>
        <taxon>Bacillota</taxon>
        <taxon>Bacilli</taxon>
        <taxon>Bacillales</taxon>
        <taxon>Bacillaceae</taxon>
        <taxon>Metabacillus</taxon>
    </lineage>
</organism>
<dbReference type="Proteomes" id="UP001526147">
    <property type="component" value="Unassembled WGS sequence"/>
</dbReference>
<reference evidence="2 3" key="1">
    <citation type="submission" date="2022-10" db="EMBL/GenBank/DDBJ databases">
        <title>Draft genome assembly of moderately radiation resistant bacterium Metabacillus halosaccharovorans.</title>
        <authorList>
            <person name="Pal S."/>
            <person name="Gopinathan A."/>
        </authorList>
    </citation>
    <scope>NUCLEOTIDE SEQUENCE [LARGE SCALE GENOMIC DNA]</scope>
    <source>
        <strain evidence="2 3">VITHBRA001</strain>
    </source>
</reference>
<comment type="caution">
    <text evidence="2">The sequence shown here is derived from an EMBL/GenBank/DDBJ whole genome shotgun (WGS) entry which is preliminary data.</text>
</comment>
<protein>
    <submittedName>
        <fullName evidence="2">Uncharacterized protein</fullName>
    </submittedName>
</protein>
<name>A0ABT3DGR7_9BACI</name>
<gene>
    <name evidence="2" type="ORF">OIH86_09380</name>
</gene>
<evidence type="ECO:0000313" key="3">
    <source>
        <dbReference type="Proteomes" id="UP001526147"/>
    </source>
</evidence>
<evidence type="ECO:0000313" key="2">
    <source>
        <dbReference type="EMBL" id="MCV9885867.1"/>
    </source>
</evidence>
<dbReference type="EMBL" id="JAOYEY010000035">
    <property type="protein sequence ID" value="MCV9885867.1"/>
    <property type="molecule type" value="Genomic_DNA"/>
</dbReference>
<evidence type="ECO:0000256" key="1">
    <source>
        <dbReference type="SAM" id="Phobius"/>
    </source>
</evidence>
<dbReference type="RefSeq" id="WP_264142569.1">
    <property type="nucleotide sequence ID" value="NZ_JAOYEY010000035.1"/>
</dbReference>
<feature type="transmembrane region" description="Helical" evidence="1">
    <location>
        <begin position="60"/>
        <end position="82"/>
    </location>
</feature>
<accession>A0ABT3DGR7</accession>
<feature type="transmembrane region" description="Helical" evidence="1">
    <location>
        <begin position="21"/>
        <end position="40"/>
    </location>
</feature>
<keyword evidence="1" id="KW-0812">Transmembrane</keyword>
<keyword evidence="1" id="KW-0472">Membrane</keyword>
<proteinExistence type="predicted"/>